<dbReference type="Pfam" id="PF01232">
    <property type="entry name" value="Mannitol_dh"/>
    <property type="match status" value="1"/>
</dbReference>
<dbReference type="PANTHER" id="PTHR43362:SF1">
    <property type="entry name" value="MANNITOL DEHYDROGENASE 2-RELATED"/>
    <property type="match status" value="1"/>
</dbReference>
<dbReference type="Gene3D" id="1.10.1040.10">
    <property type="entry name" value="N-(1-d-carboxylethyl)-l-norvaline Dehydrogenase, domain 2"/>
    <property type="match status" value="1"/>
</dbReference>
<feature type="domain" description="Mannitol dehydrogenase C-terminal" evidence="4">
    <location>
        <begin position="280"/>
        <end position="468"/>
    </location>
</feature>
<dbReference type="EMBL" id="CP046908">
    <property type="protein sequence ID" value="QGZ34507.1"/>
    <property type="molecule type" value="Genomic_DNA"/>
</dbReference>
<dbReference type="Gene3D" id="3.40.50.720">
    <property type="entry name" value="NAD(P)-binding Rossmann-like Domain"/>
    <property type="match status" value="1"/>
</dbReference>
<dbReference type="InterPro" id="IPR050988">
    <property type="entry name" value="Mannitol_DH/Oxidoreductase"/>
</dbReference>
<dbReference type="InterPro" id="IPR008927">
    <property type="entry name" value="6-PGluconate_DH-like_C_sf"/>
</dbReference>
<sequence length="486" mass="51531">MEAGLPADLPHLTPRREGPRPGTGIVHLGLGAFFRAHGALYIAEAMAASGGDWGIVGVSLKRPDQRDRLAPQDFAYTALELGPGGEVPRIVDVLAGVLVAPEDPEAVVALMAAPATRIVTLTVTEKGYCHEPATGRLSLTHPDIAADLADPARPASALGFLVRALARRRAAGIKPFTVLTCDNLPHNGAMLRGLVLELAERIDPGLSQWIAAEGRFPSTMVDRIVPATSPADLDHVARLIGCRDESPVLHEPFRQWVIEDDFVGGDRPDLAACGAELVTDVAPYELMKLRCLNGTHSSLAYLGYLAGFETIAETVADPAFSAFLDNLWAEEILPGLTPPPGVDLAAYAARLKERYANPAIRHRTWQIAMDGSQKLPQRILGQLEEGLAAGRPMSGLILAVAAWITYVGGTDLSGKSIDVRDPMADRLRALCDAADGSAAKVAALLGLREIFPASLAGNTAFRARLAEAHAGLAERGARAMVEACHA</sequence>
<dbReference type="GO" id="GO:0016616">
    <property type="term" value="F:oxidoreductase activity, acting on the CH-OH group of donors, NAD or NADP as acceptor"/>
    <property type="evidence" value="ECO:0007669"/>
    <property type="project" value="TreeGrafter"/>
</dbReference>
<dbReference type="Pfam" id="PF08125">
    <property type="entry name" value="Mannitol_dh_C"/>
    <property type="match status" value="1"/>
</dbReference>
<proteinExistence type="predicted"/>
<evidence type="ECO:0000313" key="6">
    <source>
        <dbReference type="Proteomes" id="UP000435648"/>
    </source>
</evidence>
<evidence type="ECO:0000256" key="1">
    <source>
        <dbReference type="ARBA" id="ARBA00023002"/>
    </source>
</evidence>
<gene>
    <name evidence="5" type="ORF">GH266_08320</name>
</gene>
<dbReference type="InterPro" id="IPR013131">
    <property type="entry name" value="Mannitol_DH_N"/>
</dbReference>
<dbReference type="SUPFAM" id="SSF48179">
    <property type="entry name" value="6-phosphogluconate dehydrogenase C-terminal domain-like"/>
    <property type="match status" value="1"/>
</dbReference>
<dbReference type="Proteomes" id="UP000435648">
    <property type="component" value="Chromosome"/>
</dbReference>
<organism evidence="5 6">
    <name type="scientific">Stappia indica</name>
    <dbReference type="NCBI Taxonomy" id="538381"/>
    <lineage>
        <taxon>Bacteria</taxon>
        <taxon>Pseudomonadati</taxon>
        <taxon>Pseudomonadota</taxon>
        <taxon>Alphaproteobacteria</taxon>
        <taxon>Hyphomicrobiales</taxon>
        <taxon>Stappiaceae</taxon>
        <taxon>Stappia</taxon>
    </lineage>
</organism>
<dbReference type="PANTHER" id="PTHR43362">
    <property type="entry name" value="MANNITOL DEHYDROGENASE DSF1-RELATED"/>
    <property type="match status" value="1"/>
</dbReference>
<keyword evidence="1" id="KW-0560">Oxidoreductase</keyword>
<dbReference type="InterPro" id="IPR013328">
    <property type="entry name" value="6PGD_dom2"/>
</dbReference>
<feature type="region of interest" description="Disordered" evidence="2">
    <location>
        <begin position="1"/>
        <end position="21"/>
    </location>
</feature>
<evidence type="ECO:0000259" key="3">
    <source>
        <dbReference type="Pfam" id="PF01232"/>
    </source>
</evidence>
<feature type="domain" description="Mannitol dehydrogenase N-terminal" evidence="3">
    <location>
        <begin position="24"/>
        <end position="265"/>
    </location>
</feature>
<dbReference type="SUPFAM" id="SSF51735">
    <property type="entry name" value="NAD(P)-binding Rossmann-fold domains"/>
    <property type="match status" value="1"/>
</dbReference>
<dbReference type="PRINTS" id="PR00084">
    <property type="entry name" value="MTLDHDRGNASE"/>
</dbReference>
<reference evidence="5 6" key="1">
    <citation type="submission" date="2019-12" db="EMBL/GenBank/DDBJ databases">
        <title>The genome of Stappia indica PHM037.</title>
        <authorList>
            <person name="Kacar D."/>
            <person name="Galan B."/>
            <person name="Canedo L."/>
            <person name="Rodriguez P."/>
            <person name="de la Calle F."/>
            <person name="Garcia J.L."/>
        </authorList>
    </citation>
    <scope>NUCLEOTIDE SEQUENCE [LARGE SCALE GENOMIC DNA]</scope>
    <source>
        <strain evidence="5 6">PHM037</strain>
    </source>
</reference>
<protein>
    <submittedName>
        <fullName evidence="5">Mannitol dehydrogenase family protein</fullName>
    </submittedName>
</protein>
<evidence type="ECO:0000313" key="5">
    <source>
        <dbReference type="EMBL" id="QGZ34507.1"/>
    </source>
</evidence>
<evidence type="ECO:0000256" key="2">
    <source>
        <dbReference type="SAM" id="MobiDB-lite"/>
    </source>
</evidence>
<dbReference type="OrthoDB" id="271711at2"/>
<dbReference type="InterPro" id="IPR013118">
    <property type="entry name" value="Mannitol_DH_C"/>
</dbReference>
<accession>A0A857C6H7</accession>
<evidence type="ECO:0000259" key="4">
    <source>
        <dbReference type="Pfam" id="PF08125"/>
    </source>
</evidence>
<dbReference type="KEGG" id="siw:GH266_08320"/>
<dbReference type="InterPro" id="IPR036291">
    <property type="entry name" value="NAD(P)-bd_dom_sf"/>
</dbReference>
<dbReference type="InterPro" id="IPR000669">
    <property type="entry name" value="Mannitol_DH"/>
</dbReference>
<name>A0A857C6H7_9HYPH</name>
<dbReference type="AlphaFoldDB" id="A0A857C6H7"/>